<dbReference type="PANTHER" id="PTHR45767">
    <property type="entry name" value="FORKHEAD BOX PROTEIN O"/>
    <property type="match status" value="1"/>
</dbReference>
<dbReference type="GO" id="GO:0008340">
    <property type="term" value="P:determination of adult lifespan"/>
    <property type="evidence" value="ECO:0007669"/>
    <property type="project" value="UniProtKB-ARBA"/>
</dbReference>
<evidence type="ECO:0000256" key="17">
    <source>
        <dbReference type="SAM" id="MobiDB-lite"/>
    </source>
</evidence>
<dbReference type="InterPro" id="IPR001766">
    <property type="entry name" value="Fork_head_dom"/>
</dbReference>
<evidence type="ECO:0000256" key="8">
    <source>
        <dbReference type="ARBA" id="ARBA00023015"/>
    </source>
</evidence>
<dbReference type="GO" id="GO:0031349">
    <property type="term" value="P:positive regulation of defense response"/>
    <property type="evidence" value="ECO:0007669"/>
    <property type="project" value="UniProtKB-ARBA"/>
</dbReference>
<dbReference type="EMBL" id="WJQU01000003">
    <property type="protein sequence ID" value="KAJ6637298.1"/>
    <property type="molecule type" value="Genomic_DNA"/>
</dbReference>
<evidence type="ECO:0000256" key="9">
    <source>
        <dbReference type="ARBA" id="ARBA00023125"/>
    </source>
</evidence>
<feature type="region of interest" description="Disordered" evidence="17">
    <location>
        <begin position="187"/>
        <end position="209"/>
    </location>
</feature>
<feature type="DNA-binding region" description="Fork-head" evidence="16">
    <location>
        <begin position="34"/>
        <end position="140"/>
    </location>
</feature>
<dbReference type="GO" id="GO:0009896">
    <property type="term" value="P:positive regulation of catabolic process"/>
    <property type="evidence" value="ECO:0007669"/>
    <property type="project" value="UniProtKB-ARBA"/>
</dbReference>
<keyword evidence="12 16" id="KW-0539">Nucleus</keyword>
<name>A0A9Q0MSP5_9DIPT</name>
<keyword evidence="4" id="KW-0963">Cytoplasm</keyword>
<evidence type="ECO:0000256" key="13">
    <source>
        <dbReference type="ARBA" id="ARBA00023306"/>
    </source>
</evidence>
<dbReference type="PRINTS" id="PR00053">
    <property type="entry name" value="FORKHEAD"/>
</dbReference>
<sequence>MTRVVQSAAINSWQHVTSPGVNSQKKNSSRRNAWGNLSYADLITQAISSAVDSRLTLSQIYEWMVQNVPYFKDKGDSNSSAGWKNSIRHNLSLHNRFMRVQNEGTGKSSWWMLNPDAKPGKSVRRRAASMETSKYEKRRGRAKKRVEALRNAGLSGIGGINDVTPSPSSSVSEGLDLFPDSPLHSGGFQLSPDFRQRASSNASSCGRLSPIPAIVGVEPDWSFTSNQQDFTQNDTQSSAALDQLAGSLADELTLQNEYLQGFSNASVMHNQPPPPYQPPQPYSIHATIAQSYGAQQNHCPIHRRQPCTCLHNARESMSPSSGTGMSPSYPHSEPSPDPMGSYNPSLINTCIAQRPAADNFDDMPSTLMGQFMEALNNPTNLEDLGFNIDGFQGGLECNVDEVIQQELNIDGFLDINIPISNQNNSGSHLNNTSHTTQNSSVGSIGLSQTQTTSSLAKVQQL</sequence>
<evidence type="ECO:0000256" key="11">
    <source>
        <dbReference type="ARBA" id="ARBA00023163"/>
    </source>
</evidence>
<feature type="region of interest" description="Disordered" evidence="17">
    <location>
        <begin position="424"/>
        <end position="447"/>
    </location>
</feature>
<evidence type="ECO:0000256" key="16">
    <source>
        <dbReference type="PROSITE-ProRule" id="PRU00089"/>
    </source>
</evidence>
<dbReference type="InterPro" id="IPR030456">
    <property type="entry name" value="TF_fork_head_CS_2"/>
</dbReference>
<dbReference type="InterPro" id="IPR036388">
    <property type="entry name" value="WH-like_DNA-bd_sf"/>
</dbReference>
<evidence type="ECO:0000256" key="1">
    <source>
        <dbReference type="ARBA" id="ARBA00004123"/>
    </source>
</evidence>
<dbReference type="GO" id="GO:0034599">
    <property type="term" value="P:cellular response to oxidative stress"/>
    <property type="evidence" value="ECO:0007669"/>
    <property type="project" value="UniProtKB-ARBA"/>
</dbReference>
<dbReference type="AlphaFoldDB" id="A0A9Q0MSP5"/>
<dbReference type="GO" id="GO:0050778">
    <property type="term" value="P:positive regulation of immune response"/>
    <property type="evidence" value="ECO:0007669"/>
    <property type="project" value="UniProtKB-ARBA"/>
</dbReference>
<dbReference type="OrthoDB" id="5954824at2759"/>
<dbReference type="Proteomes" id="UP001151699">
    <property type="component" value="Chromosome X"/>
</dbReference>
<evidence type="ECO:0000256" key="3">
    <source>
        <dbReference type="ARBA" id="ARBA00022473"/>
    </source>
</evidence>
<keyword evidence="7" id="KW-0221">Differentiation</keyword>
<keyword evidence="11" id="KW-0804">Transcription</keyword>
<comment type="caution">
    <text evidence="19">The sequence shown here is derived from an EMBL/GenBank/DDBJ whole genome shotgun (WGS) entry which is preliminary data.</text>
</comment>
<feature type="compositionally biased region" description="Polar residues" evidence="17">
    <location>
        <begin position="197"/>
        <end position="206"/>
    </location>
</feature>
<keyword evidence="10" id="KW-0010">Activator</keyword>
<evidence type="ECO:0000256" key="10">
    <source>
        <dbReference type="ARBA" id="ARBA00023159"/>
    </source>
</evidence>
<dbReference type="GO" id="GO:0000978">
    <property type="term" value="F:RNA polymerase II cis-regulatory region sequence-specific DNA binding"/>
    <property type="evidence" value="ECO:0007669"/>
    <property type="project" value="TreeGrafter"/>
</dbReference>
<keyword evidence="13" id="KW-0131">Cell cycle</keyword>
<evidence type="ECO:0000256" key="14">
    <source>
        <dbReference type="ARBA" id="ARBA00038846"/>
    </source>
</evidence>
<dbReference type="GO" id="GO:0008286">
    <property type="term" value="P:insulin receptor signaling pathway"/>
    <property type="evidence" value="ECO:0007669"/>
    <property type="project" value="UniProtKB-ARBA"/>
</dbReference>
<dbReference type="GO" id="GO:0005634">
    <property type="term" value="C:nucleus"/>
    <property type="evidence" value="ECO:0007669"/>
    <property type="project" value="UniProtKB-SubCell"/>
</dbReference>
<proteinExistence type="predicted"/>
<organism evidence="19 20">
    <name type="scientific">Pseudolycoriella hygida</name>
    <dbReference type="NCBI Taxonomy" id="35572"/>
    <lineage>
        <taxon>Eukaryota</taxon>
        <taxon>Metazoa</taxon>
        <taxon>Ecdysozoa</taxon>
        <taxon>Arthropoda</taxon>
        <taxon>Hexapoda</taxon>
        <taxon>Insecta</taxon>
        <taxon>Pterygota</taxon>
        <taxon>Neoptera</taxon>
        <taxon>Endopterygota</taxon>
        <taxon>Diptera</taxon>
        <taxon>Nematocera</taxon>
        <taxon>Sciaroidea</taxon>
        <taxon>Sciaridae</taxon>
        <taxon>Pseudolycoriella</taxon>
    </lineage>
</organism>
<keyword evidence="6" id="KW-0341">Growth regulation</keyword>
<evidence type="ECO:0000313" key="20">
    <source>
        <dbReference type="Proteomes" id="UP001151699"/>
    </source>
</evidence>
<accession>A0A9Q0MSP5</accession>
<comment type="subunit">
    <text evidence="14">Interacts with melt.</text>
</comment>
<keyword evidence="9 16" id="KW-0238">DNA-binding</keyword>
<keyword evidence="3" id="KW-0217">Developmental protein</keyword>
<evidence type="ECO:0000256" key="6">
    <source>
        <dbReference type="ARBA" id="ARBA00022604"/>
    </source>
</evidence>
<dbReference type="GO" id="GO:0005737">
    <property type="term" value="C:cytoplasm"/>
    <property type="evidence" value="ECO:0007669"/>
    <property type="project" value="UniProtKB-SubCell"/>
</dbReference>
<dbReference type="GO" id="GO:0042594">
    <property type="term" value="P:response to starvation"/>
    <property type="evidence" value="ECO:0007669"/>
    <property type="project" value="UniProtKB-ARBA"/>
</dbReference>
<evidence type="ECO:0000256" key="12">
    <source>
        <dbReference type="ARBA" id="ARBA00023242"/>
    </source>
</evidence>
<evidence type="ECO:0000313" key="19">
    <source>
        <dbReference type="EMBL" id="KAJ6637298.1"/>
    </source>
</evidence>
<feature type="domain" description="Fork-head" evidence="18">
    <location>
        <begin position="34"/>
        <end position="140"/>
    </location>
</feature>
<feature type="region of interest" description="Disordered" evidence="17">
    <location>
        <begin position="313"/>
        <end position="341"/>
    </location>
</feature>
<dbReference type="GO" id="GO:0010883">
    <property type="term" value="P:regulation of lipid storage"/>
    <property type="evidence" value="ECO:0007669"/>
    <property type="project" value="UniProtKB-ARBA"/>
</dbReference>
<dbReference type="FunFam" id="1.10.10.10:FF:000032">
    <property type="entry name" value="Forkhead box protein O4"/>
    <property type="match status" value="1"/>
</dbReference>
<dbReference type="PROSITE" id="PS50039">
    <property type="entry name" value="FORK_HEAD_3"/>
    <property type="match status" value="1"/>
</dbReference>
<keyword evidence="8" id="KW-0805">Transcription regulation</keyword>
<dbReference type="GO" id="GO:0001228">
    <property type="term" value="F:DNA-binding transcription activator activity, RNA polymerase II-specific"/>
    <property type="evidence" value="ECO:0007669"/>
    <property type="project" value="UniProtKB-ARBA"/>
</dbReference>
<gene>
    <name evidence="19" type="primary">foxo</name>
    <name evidence="19" type="ORF">Bhyg_10028</name>
</gene>
<evidence type="ECO:0000259" key="18">
    <source>
        <dbReference type="PROSITE" id="PS50039"/>
    </source>
</evidence>
<evidence type="ECO:0000256" key="2">
    <source>
        <dbReference type="ARBA" id="ARBA00004496"/>
    </source>
</evidence>
<comment type="subcellular location">
    <subcellularLocation>
        <location evidence="2">Cytoplasm</location>
    </subcellularLocation>
    <subcellularLocation>
        <location evidence="1 16">Nucleus</location>
    </subcellularLocation>
</comment>
<dbReference type="Gene3D" id="1.10.10.10">
    <property type="entry name" value="Winged helix-like DNA-binding domain superfamily/Winged helix DNA-binding domain"/>
    <property type="match status" value="1"/>
</dbReference>
<evidence type="ECO:0000256" key="7">
    <source>
        <dbReference type="ARBA" id="ARBA00022782"/>
    </source>
</evidence>
<keyword evidence="20" id="KW-1185">Reference proteome</keyword>
<evidence type="ECO:0000256" key="5">
    <source>
        <dbReference type="ARBA" id="ARBA00022553"/>
    </source>
</evidence>
<dbReference type="GO" id="GO:0040015">
    <property type="term" value="P:negative regulation of multicellular organism growth"/>
    <property type="evidence" value="ECO:0007669"/>
    <property type="project" value="UniProtKB-ARBA"/>
</dbReference>
<dbReference type="GO" id="GO:0030154">
    <property type="term" value="P:cell differentiation"/>
    <property type="evidence" value="ECO:0007669"/>
    <property type="project" value="UniProtKB-KW"/>
</dbReference>
<evidence type="ECO:0000256" key="4">
    <source>
        <dbReference type="ARBA" id="ARBA00022490"/>
    </source>
</evidence>
<feature type="compositionally biased region" description="Low complexity" evidence="17">
    <location>
        <begin position="316"/>
        <end position="328"/>
    </location>
</feature>
<dbReference type="PANTHER" id="PTHR45767:SF2">
    <property type="entry name" value="FORKHEAD BOX PROTEIN O"/>
    <property type="match status" value="1"/>
</dbReference>
<dbReference type="SMART" id="SM00339">
    <property type="entry name" value="FH"/>
    <property type="match status" value="1"/>
</dbReference>
<dbReference type="InterPro" id="IPR036390">
    <property type="entry name" value="WH_DNA-bd_sf"/>
</dbReference>
<dbReference type="SUPFAM" id="SSF46785">
    <property type="entry name" value="Winged helix' DNA-binding domain"/>
    <property type="match status" value="1"/>
</dbReference>
<keyword evidence="5" id="KW-0597">Phosphoprotein</keyword>
<dbReference type="Pfam" id="PF00250">
    <property type="entry name" value="Forkhead"/>
    <property type="match status" value="1"/>
</dbReference>
<dbReference type="PROSITE" id="PS00658">
    <property type="entry name" value="FORK_HEAD_2"/>
    <property type="match status" value="1"/>
</dbReference>
<evidence type="ECO:0000256" key="15">
    <source>
        <dbReference type="ARBA" id="ARBA00039893"/>
    </source>
</evidence>
<reference evidence="19" key="1">
    <citation type="submission" date="2022-07" db="EMBL/GenBank/DDBJ databases">
        <authorList>
            <person name="Trinca V."/>
            <person name="Uliana J.V.C."/>
            <person name="Torres T.T."/>
            <person name="Ward R.J."/>
            <person name="Monesi N."/>
        </authorList>
    </citation>
    <scope>NUCLEOTIDE SEQUENCE</scope>
    <source>
        <strain evidence="19">HSMRA1968</strain>
        <tissue evidence="19">Whole embryos</tissue>
    </source>
</reference>
<protein>
    <recommendedName>
        <fullName evidence="15">Forkhead box protein O</fullName>
    </recommendedName>
</protein>